<name>A0AAD6UHU9_9AGAR</name>
<dbReference type="Proteomes" id="UP001222325">
    <property type="component" value="Unassembled WGS sequence"/>
</dbReference>
<proteinExistence type="predicted"/>
<dbReference type="AlphaFoldDB" id="A0AAD6UHU9"/>
<reference evidence="2" key="1">
    <citation type="submission" date="2023-03" db="EMBL/GenBank/DDBJ databases">
        <title>Massive genome expansion in bonnet fungi (Mycena s.s.) driven by repeated elements and novel gene families across ecological guilds.</title>
        <authorList>
            <consortium name="Lawrence Berkeley National Laboratory"/>
            <person name="Harder C.B."/>
            <person name="Miyauchi S."/>
            <person name="Viragh M."/>
            <person name="Kuo A."/>
            <person name="Thoen E."/>
            <person name="Andreopoulos B."/>
            <person name="Lu D."/>
            <person name="Skrede I."/>
            <person name="Drula E."/>
            <person name="Henrissat B."/>
            <person name="Morin E."/>
            <person name="Kohler A."/>
            <person name="Barry K."/>
            <person name="LaButti K."/>
            <person name="Morin E."/>
            <person name="Salamov A."/>
            <person name="Lipzen A."/>
            <person name="Mereny Z."/>
            <person name="Hegedus B."/>
            <person name="Baldrian P."/>
            <person name="Stursova M."/>
            <person name="Weitz H."/>
            <person name="Taylor A."/>
            <person name="Grigoriev I.V."/>
            <person name="Nagy L.G."/>
            <person name="Martin F."/>
            <person name="Kauserud H."/>
        </authorList>
    </citation>
    <scope>NUCLEOTIDE SEQUENCE</scope>
    <source>
        <strain evidence="2">CBHHK173m</strain>
    </source>
</reference>
<gene>
    <name evidence="2" type="ORF">B0H15DRAFT_812448</name>
</gene>
<keyword evidence="1" id="KW-0472">Membrane</keyword>
<organism evidence="2 3">
    <name type="scientific">Mycena belliarum</name>
    <dbReference type="NCBI Taxonomy" id="1033014"/>
    <lineage>
        <taxon>Eukaryota</taxon>
        <taxon>Fungi</taxon>
        <taxon>Dikarya</taxon>
        <taxon>Basidiomycota</taxon>
        <taxon>Agaricomycotina</taxon>
        <taxon>Agaricomycetes</taxon>
        <taxon>Agaricomycetidae</taxon>
        <taxon>Agaricales</taxon>
        <taxon>Marasmiineae</taxon>
        <taxon>Mycenaceae</taxon>
        <taxon>Mycena</taxon>
    </lineage>
</organism>
<keyword evidence="3" id="KW-1185">Reference proteome</keyword>
<accession>A0AAD6UHU9</accession>
<evidence type="ECO:0000313" key="3">
    <source>
        <dbReference type="Proteomes" id="UP001222325"/>
    </source>
</evidence>
<dbReference type="EMBL" id="JARJCN010000002">
    <property type="protein sequence ID" value="KAJ7103501.1"/>
    <property type="molecule type" value="Genomic_DNA"/>
</dbReference>
<evidence type="ECO:0000313" key="2">
    <source>
        <dbReference type="EMBL" id="KAJ7103501.1"/>
    </source>
</evidence>
<keyword evidence="1" id="KW-1133">Transmembrane helix</keyword>
<sequence length="81" mass="9169">MRFHAKTIMQGCYGIVVMLTSPVISGHYLVLGSNLIALVSFPNYLLGPMIRPLRRRIEVGHPHVELRSARIRGYRPRSLQG</sequence>
<evidence type="ECO:0000256" key="1">
    <source>
        <dbReference type="SAM" id="Phobius"/>
    </source>
</evidence>
<comment type="caution">
    <text evidence="2">The sequence shown here is derived from an EMBL/GenBank/DDBJ whole genome shotgun (WGS) entry which is preliminary data.</text>
</comment>
<keyword evidence="1" id="KW-0812">Transmembrane</keyword>
<protein>
    <submittedName>
        <fullName evidence="2">Uncharacterized protein</fullName>
    </submittedName>
</protein>
<feature type="transmembrane region" description="Helical" evidence="1">
    <location>
        <begin position="28"/>
        <end position="46"/>
    </location>
</feature>